<dbReference type="InterPro" id="IPR011042">
    <property type="entry name" value="6-blade_b-propeller_TolB-like"/>
</dbReference>
<evidence type="ECO:0000256" key="2">
    <source>
        <dbReference type="SAM" id="SignalP"/>
    </source>
</evidence>
<gene>
    <name evidence="4" type="primary">yliI_1</name>
    <name evidence="4" type="ORF">HRbin22_00766</name>
</gene>
<evidence type="ECO:0000256" key="1">
    <source>
        <dbReference type="SAM" id="MobiDB-lite"/>
    </source>
</evidence>
<organism evidence="4 5">
    <name type="scientific">Candidatus Thermoflexus japonica</name>
    <dbReference type="NCBI Taxonomy" id="2035417"/>
    <lineage>
        <taxon>Bacteria</taxon>
        <taxon>Bacillati</taxon>
        <taxon>Chloroflexota</taxon>
        <taxon>Thermoflexia</taxon>
        <taxon>Thermoflexales</taxon>
        <taxon>Thermoflexaceae</taxon>
        <taxon>Thermoflexus</taxon>
    </lineage>
</organism>
<keyword evidence="2" id="KW-0732">Signal</keyword>
<feature type="domain" description="Glucose/Sorbosone dehydrogenase" evidence="3">
    <location>
        <begin position="86"/>
        <end position="399"/>
    </location>
</feature>
<dbReference type="InterPro" id="IPR011041">
    <property type="entry name" value="Quinoprot_gluc/sorb_DH_b-prop"/>
</dbReference>
<accession>A0A2H5Y513</accession>
<proteinExistence type="predicted"/>
<feature type="chain" id="PRO_5014166309" evidence="2">
    <location>
        <begin position="20"/>
        <end position="416"/>
    </location>
</feature>
<name>A0A2H5Y513_9CHLR</name>
<protein>
    <submittedName>
        <fullName evidence="4">Aldose sugar dehydrogenase YliI</fullName>
        <ecNumber evidence="4">1.1.5.-</ecNumber>
    </submittedName>
</protein>
<evidence type="ECO:0000259" key="3">
    <source>
        <dbReference type="Pfam" id="PF07995"/>
    </source>
</evidence>
<comment type="caution">
    <text evidence="4">The sequence shown here is derived from an EMBL/GenBank/DDBJ whole genome shotgun (WGS) entry which is preliminary data.</text>
</comment>
<dbReference type="Pfam" id="PF07995">
    <property type="entry name" value="GSDH"/>
    <property type="match status" value="1"/>
</dbReference>
<dbReference type="EMBL" id="BEHY01000011">
    <property type="protein sequence ID" value="GBD08526.1"/>
    <property type="molecule type" value="Genomic_DNA"/>
</dbReference>
<sequence>MRKRLWMGFLLMLFGACREGPVAPKPTATIPPSPAAPSPGVSPTLTPSATPTATPAPPSLTPPASTPAPASPASFQPRVEVVATRLEVPWALAFAPDGRIFVTERPGRIRVIENGQLRPEPVAVLPVAATGEGGLMGLALDPNFAQNGHLYVMYTYRADGALRNRISRLTLRGTTAGDERILIDDIPGAGIHDGGRLAFGPDGKLYATTGDAAQRELAQRLDSLAGKILRLNPDGSIPPDNPFPGSYVYSYGHRNPQGLAWHPTTGQLYSTEHGPTGEMGLCCLDELNLIRPGGNYGWPRVTDAPGDPRFVDPILHSGQDTWAPAGMAFVTGGRLVPWNGHLFFGALRGQHLHHVVLSPDGTTVIFHEELFRGEFGRIRDVVIGPDGALYFTTSNRDGRGRPMPGDDRILRIVPGP</sequence>
<dbReference type="EC" id="1.1.5.-" evidence="4"/>
<dbReference type="Gene3D" id="2.120.10.30">
    <property type="entry name" value="TolB, C-terminal domain"/>
    <property type="match status" value="1"/>
</dbReference>
<dbReference type="Proteomes" id="UP000236642">
    <property type="component" value="Unassembled WGS sequence"/>
</dbReference>
<dbReference type="PANTHER" id="PTHR19328">
    <property type="entry name" value="HEDGEHOG-INTERACTING PROTEIN"/>
    <property type="match status" value="1"/>
</dbReference>
<reference evidence="5" key="1">
    <citation type="submission" date="2017-09" db="EMBL/GenBank/DDBJ databases">
        <title>Metaegenomics of thermophilic ammonia-oxidizing enrichment culture.</title>
        <authorList>
            <person name="Kato S."/>
            <person name="Suzuki K."/>
        </authorList>
    </citation>
    <scope>NUCLEOTIDE SEQUENCE [LARGE SCALE GENOMIC DNA]</scope>
</reference>
<evidence type="ECO:0000313" key="4">
    <source>
        <dbReference type="EMBL" id="GBD08526.1"/>
    </source>
</evidence>
<feature type="compositionally biased region" description="Pro residues" evidence="1">
    <location>
        <begin position="54"/>
        <end position="70"/>
    </location>
</feature>
<dbReference type="AlphaFoldDB" id="A0A2H5Y513"/>
<feature type="compositionally biased region" description="Low complexity" evidence="1">
    <location>
        <begin position="38"/>
        <end position="53"/>
    </location>
</feature>
<keyword evidence="4" id="KW-0560">Oxidoreductase</keyword>
<dbReference type="PANTHER" id="PTHR19328:SF13">
    <property type="entry name" value="HIPL1 PROTEIN"/>
    <property type="match status" value="1"/>
</dbReference>
<dbReference type="InterPro" id="IPR012938">
    <property type="entry name" value="Glc/Sorbosone_DH"/>
</dbReference>
<dbReference type="SUPFAM" id="SSF50952">
    <property type="entry name" value="Soluble quinoprotein glucose dehydrogenase"/>
    <property type="match status" value="1"/>
</dbReference>
<feature type="signal peptide" evidence="2">
    <location>
        <begin position="1"/>
        <end position="19"/>
    </location>
</feature>
<evidence type="ECO:0000313" key="5">
    <source>
        <dbReference type="Proteomes" id="UP000236642"/>
    </source>
</evidence>
<feature type="region of interest" description="Disordered" evidence="1">
    <location>
        <begin position="25"/>
        <end position="73"/>
    </location>
</feature>
<dbReference type="GO" id="GO:0016491">
    <property type="term" value="F:oxidoreductase activity"/>
    <property type="evidence" value="ECO:0007669"/>
    <property type="project" value="UniProtKB-KW"/>
</dbReference>
<dbReference type="PROSITE" id="PS51257">
    <property type="entry name" value="PROKAR_LIPOPROTEIN"/>
    <property type="match status" value="1"/>
</dbReference>